<name>A0A4Q5A8Q4_9BIFI</name>
<protein>
    <submittedName>
        <fullName evidence="1">Uncharacterized protein</fullName>
    </submittedName>
</protein>
<proteinExistence type="predicted"/>
<accession>A0A4Q5A8Q4</accession>
<dbReference type="EMBL" id="RYUN01000008">
    <property type="protein sequence ID" value="RYQ19870.1"/>
    <property type="molecule type" value="Genomic_DNA"/>
</dbReference>
<dbReference type="Proteomes" id="UP000294221">
    <property type="component" value="Unassembled WGS sequence"/>
</dbReference>
<sequence length="214" mass="22233">MTVAPACIVIAAVAGAITIITTSTMRPMPDFVYSSTYRPLRIASMPTIAAKGRMYSASICRCSSHAICVTEPIGPSMSSTTAVTGATSALHRLGRSDSARSTWKPDAAAIAFGFGEMMLPALPPPDNAVSNASFEICSFDPISIASGATMSTATGVNTPISQMSIVANASPISAAHQCNVPSTPITSVPLFLKPAAFRLWIASHICSGLIRRLI</sequence>
<organism evidence="1 2">
    <name type="scientific">Bifidobacterium pseudolongum subsp. pseudolongum</name>
    <dbReference type="NCBI Taxonomy" id="31954"/>
    <lineage>
        <taxon>Bacteria</taxon>
        <taxon>Bacillati</taxon>
        <taxon>Actinomycetota</taxon>
        <taxon>Actinomycetes</taxon>
        <taxon>Bifidobacteriales</taxon>
        <taxon>Bifidobacteriaceae</taxon>
        <taxon>Bifidobacterium</taxon>
    </lineage>
</organism>
<dbReference type="AlphaFoldDB" id="A0A4Q5A8Q4"/>
<evidence type="ECO:0000313" key="2">
    <source>
        <dbReference type="Proteomes" id="UP000294221"/>
    </source>
</evidence>
<gene>
    <name evidence="1" type="ORF">PG2054B_1178</name>
</gene>
<evidence type="ECO:0000313" key="1">
    <source>
        <dbReference type="EMBL" id="RYQ19870.1"/>
    </source>
</evidence>
<reference evidence="1 2" key="1">
    <citation type="submission" date="2018-12" db="EMBL/GenBank/DDBJ databases">
        <title>Unveiling genomic diversity among members of the Bifidobacterium pseudolongum species, a widely distributed gut commensal of the animal kingdom.</title>
        <authorList>
            <person name="Lugli G.A."/>
            <person name="Duranti S."/>
            <person name="Albert K."/>
            <person name="Mancabelli L."/>
            <person name="Napoli S."/>
            <person name="Viappiani A."/>
            <person name="Anzalone R."/>
            <person name="Longhi G."/>
            <person name="Milani C."/>
            <person name="Turroni F."/>
            <person name="Alessandri G."/>
            <person name="Sela D.A."/>
            <person name="Van Sinderen D."/>
            <person name="Ventura M."/>
        </authorList>
    </citation>
    <scope>NUCLEOTIDE SEQUENCE [LARGE SCALE GENOMIC DNA]</scope>
    <source>
        <strain evidence="1 2">2054B</strain>
    </source>
</reference>
<comment type="caution">
    <text evidence="1">The sequence shown here is derived from an EMBL/GenBank/DDBJ whole genome shotgun (WGS) entry which is preliminary data.</text>
</comment>